<feature type="non-terminal residue" evidence="8">
    <location>
        <position position="1"/>
    </location>
</feature>
<dbReference type="Pfam" id="PF12796">
    <property type="entry name" value="Ank_2"/>
    <property type="match status" value="3"/>
</dbReference>
<dbReference type="Pfam" id="PF13637">
    <property type="entry name" value="Ank_4"/>
    <property type="match status" value="1"/>
</dbReference>
<proteinExistence type="predicted"/>
<feature type="region of interest" description="Disordered" evidence="7">
    <location>
        <begin position="747"/>
        <end position="798"/>
    </location>
</feature>
<feature type="repeat" description="ANK" evidence="5">
    <location>
        <begin position="270"/>
        <end position="302"/>
    </location>
</feature>
<feature type="repeat" description="ANK" evidence="5">
    <location>
        <begin position="170"/>
        <end position="192"/>
    </location>
</feature>
<keyword evidence="6" id="KW-0175">Coiled coil</keyword>
<dbReference type="OrthoDB" id="10261302at2759"/>
<feature type="repeat" description="ANK" evidence="5">
    <location>
        <begin position="103"/>
        <end position="135"/>
    </location>
</feature>
<gene>
    <name evidence="8" type="primary">Espnl</name>
    <name evidence="8" type="ORF">GTO96_0001046</name>
</gene>
<dbReference type="FunFam" id="1.25.40.20:FF:000278">
    <property type="entry name" value="espin-like protein"/>
    <property type="match status" value="1"/>
</dbReference>
<evidence type="ECO:0000256" key="6">
    <source>
        <dbReference type="SAM" id="Coils"/>
    </source>
</evidence>
<accession>A0A8X7X669</accession>
<keyword evidence="3" id="KW-1009">Hearing</keyword>
<dbReference type="InterPro" id="IPR052420">
    <property type="entry name" value="Espin/Espin-like"/>
</dbReference>
<dbReference type="EMBL" id="JAATIS010004040">
    <property type="protein sequence ID" value="KAG2462126.1"/>
    <property type="molecule type" value="Genomic_DNA"/>
</dbReference>
<keyword evidence="9" id="KW-1185">Reference proteome</keyword>
<dbReference type="SMART" id="SM00248">
    <property type="entry name" value="ANK"/>
    <property type="match status" value="9"/>
</dbReference>
<dbReference type="GO" id="GO:0051017">
    <property type="term" value="P:actin filament bundle assembly"/>
    <property type="evidence" value="ECO:0007669"/>
    <property type="project" value="TreeGrafter"/>
</dbReference>
<reference evidence="8 9" key="1">
    <citation type="journal article" date="2021" name="Cell">
        <title>Tracing the genetic footprints of vertebrate landing in non-teleost ray-finned fishes.</title>
        <authorList>
            <person name="Bi X."/>
            <person name="Wang K."/>
            <person name="Yang L."/>
            <person name="Pan H."/>
            <person name="Jiang H."/>
            <person name="Wei Q."/>
            <person name="Fang M."/>
            <person name="Yu H."/>
            <person name="Zhu C."/>
            <person name="Cai Y."/>
            <person name="He Y."/>
            <person name="Gan X."/>
            <person name="Zeng H."/>
            <person name="Yu D."/>
            <person name="Zhu Y."/>
            <person name="Jiang H."/>
            <person name="Qiu Q."/>
            <person name="Yang H."/>
            <person name="Zhang Y.E."/>
            <person name="Wang W."/>
            <person name="Zhu M."/>
            <person name="He S."/>
            <person name="Zhang G."/>
        </authorList>
    </citation>
    <scope>NUCLEOTIDE SEQUENCE [LARGE SCALE GENOMIC DNA]</scope>
    <source>
        <strain evidence="8">Bchr_013</strain>
    </source>
</reference>
<keyword evidence="2" id="KW-0677">Repeat</keyword>
<feature type="coiled-coil region" evidence="6">
    <location>
        <begin position="570"/>
        <end position="597"/>
    </location>
</feature>
<dbReference type="PANTHER" id="PTHR24153:SF0">
    <property type="entry name" value="ESPIN-LIKE PROTEIN"/>
    <property type="match status" value="1"/>
</dbReference>
<dbReference type="GO" id="GO:0005737">
    <property type="term" value="C:cytoplasm"/>
    <property type="evidence" value="ECO:0007669"/>
    <property type="project" value="TreeGrafter"/>
</dbReference>
<dbReference type="InterPro" id="IPR002110">
    <property type="entry name" value="Ankyrin_rpt"/>
</dbReference>
<evidence type="ECO:0000256" key="2">
    <source>
        <dbReference type="ARBA" id="ARBA00022737"/>
    </source>
</evidence>
<feature type="compositionally biased region" description="Pro residues" evidence="7">
    <location>
        <begin position="398"/>
        <end position="410"/>
    </location>
</feature>
<dbReference type="GO" id="GO:0007605">
    <property type="term" value="P:sensory perception of sound"/>
    <property type="evidence" value="ECO:0007669"/>
    <property type="project" value="UniProtKB-KW"/>
</dbReference>
<dbReference type="SUPFAM" id="SSF48403">
    <property type="entry name" value="Ankyrin repeat"/>
    <property type="match status" value="1"/>
</dbReference>
<dbReference type="GO" id="GO:0032420">
    <property type="term" value="C:stereocilium"/>
    <property type="evidence" value="ECO:0007669"/>
    <property type="project" value="UniProtKB-SubCell"/>
</dbReference>
<evidence type="ECO:0000313" key="9">
    <source>
        <dbReference type="Proteomes" id="UP000886611"/>
    </source>
</evidence>
<evidence type="ECO:0000256" key="1">
    <source>
        <dbReference type="ARBA" id="ARBA00004645"/>
    </source>
</evidence>
<comment type="subcellular location">
    <subcellularLocation>
        <location evidence="1">Cell projection</location>
        <location evidence="1">Stereocilium</location>
    </subcellularLocation>
</comment>
<name>A0A8X7X669_POLSE</name>
<feature type="repeat" description="ANK" evidence="5">
    <location>
        <begin position="69"/>
        <end position="93"/>
    </location>
</feature>
<dbReference type="Proteomes" id="UP000886611">
    <property type="component" value="Unassembled WGS sequence"/>
</dbReference>
<sequence>MVLHPAIQASREGQLSALEHLAAKGLLTPDISDPLGASPVHHAARCGHLDCLCFLVTRAHLPGNSRARNGATPAHDASATGHLQELQWLLSYGNCSLEDQDSSGATLLHLATRFGHRDLVQWLMQAGSNAELETDCGALPAHYAAARGDLTCLKLLIDQAPRSVNRQTRNGATPLYLACQEGHLHIVEFLVKDCGADVHLRAHDGMTVLHAAAHMGHHALVVWLGSFTDMDLSIQDNEGATALHFAASGGHHRILERLLRMGAKIIKDHWGGTPLHDAAENGELECCQILVMNNVDPEIQDRDGYTAADLAEYNGHTECANYLKRVEQLPSTGSSSLLIISNTDSEKRTKSVQLKQANSGDYYRALTESSEESPGAATVMDGKKNIDIASAQQCPAQNMPPLPPASPLPPANSLASLKSKAQSTSAHIKVETPAGQKLLNTVLPNSDKVKLFSEMKKFKSLKHAGITAVFSGPKQETKSSAMVTLPTEEVSVVDIDSLVPTHDEKGLPIAEWKRQVMVRQLQARLQDEEEQRRKKNGNKYVEEEGWTYSQAHNAILGPFGELLTEDDLIYLEQQIENVQMKKKCQEYESELTRLAEELRTILPAPIVNITVNTQFIQQNAGKEGHVSLPVWCNRISGIVKSMSLLLANVNDKDHRETQKREVSRMPSNDLMHVFSLRYEKSNSVYGTREKVEHELQQFGVSVRNLRSNFETQLTTNDVAAPFDSLDEKIAEEYKPVAHIYTRGTDATNRSHVRGTEEQPLGVCDEDLSHPAQLDDASDSGISSEEALPEESLSPVQESTSLRKERIVVLFLGHWKKSTYSMSLKMKDLQRKKSCPEETKPQPVQKKEEVESGHETQVKKNLDNEKLSHFLQQRSAINKMIGNWRNIISHVPSRQIRRLNRQQITYSPEQFLPRVNGAPIEYNQLTLDLFMLGYFHILELDLPPDERKMRHLLCFEVFDHLGKFTWETVRSFHRAVTEDIEAGNREWKDGFEDIKQKFFGNEQNQLSAAGDTKQGSPVARSVPKVIVQTATPEEEEGLVRSGGTDLSSFSNDEICKYIDRSFAFWKEKEAEIFDFE</sequence>
<keyword evidence="4 5" id="KW-0040">ANK repeat</keyword>
<feature type="compositionally biased region" description="Low complexity" evidence="7">
    <location>
        <begin position="782"/>
        <end position="794"/>
    </location>
</feature>
<organism evidence="8 9">
    <name type="scientific">Polypterus senegalus</name>
    <name type="common">Senegal bichir</name>
    <dbReference type="NCBI Taxonomy" id="55291"/>
    <lineage>
        <taxon>Eukaryota</taxon>
        <taxon>Metazoa</taxon>
        <taxon>Chordata</taxon>
        <taxon>Craniata</taxon>
        <taxon>Vertebrata</taxon>
        <taxon>Euteleostomi</taxon>
        <taxon>Actinopterygii</taxon>
        <taxon>Polypteriformes</taxon>
        <taxon>Polypteridae</taxon>
        <taxon>Polypterus</taxon>
    </lineage>
</organism>
<evidence type="ECO:0000256" key="4">
    <source>
        <dbReference type="ARBA" id="ARBA00023043"/>
    </source>
</evidence>
<feature type="region of interest" description="Disordered" evidence="7">
    <location>
        <begin position="827"/>
        <end position="858"/>
    </location>
</feature>
<dbReference type="InterPro" id="IPR036770">
    <property type="entry name" value="Ankyrin_rpt-contain_sf"/>
</dbReference>
<dbReference type="GO" id="GO:0051015">
    <property type="term" value="F:actin filament binding"/>
    <property type="evidence" value="ECO:0007669"/>
    <property type="project" value="TreeGrafter"/>
</dbReference>
<feature type="region of interest" description="Disordered" evidence="7">
    <location>
        <begin position="394"/>
        <end position="414"/>
    </location>
</feature>
<dbReference type="AlphaFoldDB" id="A0A8X7X669"/>
<evidence type="ECO:0000256" key="3">
    <source>
        <dbReference type="ARBA" id="ARBA00022740"/>
    </source>
</evidence>
<feature type="non-terminal residue" evidence="8">
    <location>
        <position position="1075"/>
    </location>
</feature>
<comment type="caution">
    <text evidence="8">The sequence shown here is derived from an EMBL/GenBank/DDBJ whole genome shotgun (WGS) entry which is preliminary data.</text>
</comment>
<dbReference type="Gene3D" id="1.25.40.20">
    <property type="entry name" value="Ankyrin repeat-containing domain"/>
    <property type="match status" value="3"/>
</dbReference>
<dbReference type="PROSITE" id="PS50297">
    <property type="entry name" value="ANK_REP_REGION"/>
    <property type="match status" value="5"/>
</dbReference>
<feature type="repeat" description="ANK" evidence="5">
    <location>
        <begin position="238"/>
        <end position="265"/>
    </location>
</feature>
<dbReference type="PROSITE" id="PS50088">
    <property type="entry name" value="ANK_REPEAT"/>
    <property type="match status" value="5"/>
</dbReference>
<evidence type="ECO:0000256" key="7">
    <source>
        <dbReference type="SAM" id="MobiDB-lite"/>
    </source>
</evidence>
<protein>
    <submittedName>
        <fullName evidence="8">ESPNL protein</fullName>
    </submittedName>
</protein>
<evidence type="ECO:0000256" key="5">
    <source>
        <dbReference type="PROSITE-ProRule" id="PRU00023"/>
    </source>
</evidence>
<dbReference type="PANTHER" id="PTHR24153">
    <property type="entry name" value="ESPIN"/>
    <property type="match status" value="1"/>
</dbReference>
<evidence type="ECO:0000313" key="8">
    <source>
        <dbReference type="EMBL" id="KAG2462126.1"/>
    </source>
</evidence>